<accession>A0ABW6U9V5</accession>
<feature type="compositionally biased region" description="Basic and acidic residues" evidence="1">
    <location>
        <begin position="1"/>
        <end position="10"/>
    </location>
</feature>
<evidence type="ECO:0000313" key="4">
    <source>
        <dbReference type="Proteomes" id="UP001602058"/>
    </source>
</evidence>
<protein>
    <submittedName>
        <fullName evidence="3">DUF4157 domain-containing protein</fullName>
    </submittedName>
</protein>
<sequence>MHARTHRTESVGRPARRTPGPARTPTGPRPPASLLALQRAVGNAAVTRLLARASEAGAEPAARTVAPVRRSAVPEVLRSAGRPLDAPTRTEMEARLGADFSSVRLHDGPLAQRSATEIGARAYTSGEHVVIGPGGRDRHTLAHELTHVIQQRSGPVAGTDNGAGLRVSDPGDRFERAAETNARRALSGPVPGATAPHVDGPGHERAAGVVQRAVGFEFETPMETLAADPGLRQSERRNDRFIKQFTTRGTWEGRDAQAPSQEYMGRGLTKKENLVTVANLFTMEADEAIVGGSDLEFVTEAFPETDAGRARLVQAMALIDAVAAALQQGQRPFDAEELAALVGGTARVPAPSGLATGKPRGAIGKTFKSFPPPQYVVKALGAVTANPQTTAGVGLSRIPDLIQETTPQPPAAGAAPALHPMSQQDIKKVQATAEQRVTAFLGGGFVVPSAVQNQAPAAPSEELRGLLTLVATYLVGGAGSGGQAYLKGIAPLLARTDFAAMYGQLPQDERANFAASPDIFVDLALRAAGLPTADAPVFAGTIGTTAPVDLRHVTRRIWLGGMVAGQDLMSAAGYRAHDWGRTDNDQLATEFESMGSYGAKTDPGNMPILELRRMRKNVPHTEWAALALMAFDIIRQVNNP</sequence>
<feature type="compositionally biased region" description="Low complexity" evidence="1">
    <location>
        <begin position="17"/>
        <end position="26"/>
    </location>
</feature>
<gene>
    <name evidence="3" type="ORF">ACFY1D_01860</name>
</gene>
<comment type="caution">
    <text evidence="3">The sequence shown here is derived from an EMBL/GenBank/DDBJ whole genome shotgun (WGS) entry which is preliminary data.</text>
</comment>
<organism evidence="3 4">
    <name type="scientific">Streptomyces bluensis</name>
    <dbReference type="NCBI Taxonomy" id="33897"/>
    <lineage>
        <taxon>Bacteria</taxon>
        <taxon>Bacillati</taxon>
        <taxon>Actinomycetota</taxon>
        <taxon>Actinomycetes</taxon>
        <taxon>Kitasatosporales</taxon>
        <taxon>Streptomycetaceae</taxon>
        <taxon>Streptomyces</taxon>
    </lineage>
</organism>
<dbReference type="Proteomes" id="UP001602058">
    <property type="component" value="Unassembled WGS sequence"/>
</dbReference>
<evidence type="ECO:0000313" key="3">
    <source>
        <dbReference type="EMBL" id="MFF4520214.1"/>
    </source>
</evidence>
<reference evidence="3 4" key="1">
    <citation type="submission" date="2024-10" db="EMBL/GenBank/DDBJ databases">
        <title>The Natural Products Discovery Center: Release of the First 8490 Sequenced Strains for Exploring Actinobacteria Biosynthetic Diversity.</title>
        <authorList>
            <person name="Kalkreuter E."/>
            <person name="Kautsar S.A."/>
            <person name="Yang D."/>
            <person name="Bader C.D."/>
            <person name="Teijaro C.N."/>
            <person name="Fluegel L."/>
            <person name="Davis C.M."/>
            <person name="Simpson J.R."/>
            <person name="Lauterbach L."/>
            <person name="Steele A.D."/>
            <person name="Gui C."/>
            <person name="Meng S."/>
            <person name="Li G."/>
            <person name="Viehrig K."/>
            <person name="Ye F."/>
            <person name="Su P."/>
            <person name="Kiefer A.F."/>
            <person name="Nichols A."/>
            <person name="Cepeda A.J."/>
            <person name="Yan W."/>
            <person name="Fan B."/>
            <person name="Jiang Y."/>
            <person name="Adhikari A."/>
            <person name="Zheng C.-J."/>
            <person name="Schuster L."/>
            <person name="Cowan T.M."/>
            <person name="Smanski M.J."/>
            <person name="Chevrette M.G."/>
            <person name="De Carvalho L.P.S."/>
            <person name="Shen B."/>
        </authorList>
    </citation>
    <scope>NUCLEOTIDE SEQUENCE [LARGE SCALE GENOMIC DNA]</scope>
    <source>
        <strain evidence="3 4">NPDC001390</strain>
    </source>
</reference>
<feature type="domain" description="eCIS core" evidence="2">
    <location>
        <begin position="83"/>
        <end position="154"/>
    </location>
</feature>
<name>A0ABW6U9V5_9ACTN</name>
<dbReference type="RefSeq" id="WP_387882765.1">
    <property type="nucleotide sequence ID" value="NZ_JBIAWJ010000001.1"/>
</dbReference>
<dbReference type="InterPro" id="IPR025295">
    <property type="entry name" value="eCIS_core_dom"/>
</dbReference>
<keyword evidence="4" id="KW-1185">Reference proteome</keyword>
<dbReference type="EMBL" id="JBIAWJ010000001">
    <property type="protein sequence ID" value="MFF4520214.1"/>
    <property type="molecule type" value="Genomic_DNA"/>
</dbReference>
<feature type="region of interest" description="Disordered" evidence="1">
    <location>
        <begin position="181"/>
        <end position="200"/>
    </location>
</feature>
<evidence type="ECO:0000259" key="2">
    <source>
        <dbReference type="Pfam" id="PF13699"/>
    </source>
</evidence>
<feature type="region of interest" description="Disordered" evidence="1">
    <location>
        <begin position="1"/>
        <end position="32"/>
    </location>
</feature>
<dbReference type="Pfam" id="PF13699">
    <property type="entry name" value="eCIS_core"/>
    <property type="match status" value="1"/>
</dbReference>
<proteinExistence type="predicted"/>
<evidence type="ECO:0000256" key="1">
    <source>
        <dbReference type="SAM" id="MobiDB-lite"/>
    </source>
</evidence>